<protein>
    <submittedName>
        <fullName evidence="2">NfeD family protein</fullName>
    </submittedName>
</protein>
<keyword evidence="1" id="KW-0812">Transmembrane</keyword>
<sequence length="98" mass="10844">MIELAETLPLWQLWWVWLAGAMLLAMLELALPGFMALGFAIGAALVGILLALAPPALGLSALVALWAVLSLIAWAVLRRVFRFRTGQVRRVRDDINRH</sequence>
<dbReference type="EMBL" id="JBIHMM010000001">
    <property type="protein sequence ID" value="MFH0252783.1"/>
    <property type="molecule type" value="Genomic_DNA"/>
</dbReference>
<keyword evidence="1" id="KW-0472">Membrane</keyword>
<keyword evidence="3" id="KW-1185">Reference proteome</keyword>
<evidence type="ECO:0000313" key="2">
    <source>
        <dbReference type="EMBL" id="MFH0252783.1"/>
    </source>
</evidence>
<feature type="transmembrane region" description="Helical" evidence="1">
    <location>
        <begin position="12"/>
        <end position="31"/>
    </location>
</feature>
<gene>
    <name evidence="2" type="ORF">ACGRVM_02695</name>
</gene>
<dbReference type="RefSeq" id="WP_377168957.1">
    <property type="nucleotide sequence ID" value="NZ_JBHTJC010000001.1"/>
</dbReference>
<organism evidence="2 3">
    <name type="scientific">Roseovarius aquimarinus</name>
    <dbReference type="NCBI Taxonomy" id="1229156"/>
    <lineage>
        <taxon>Bacteria</taxon>
        <taxon>Pseudomonadati</taxon>
        <taxon>Pseudomonadota</taxon>
        <taxon>Alphaproteobacteria</taxon>
        <taxon>Rhodobacterales</taxon>
        <taxon>Roseobacteraceae</taxon>
        <taxon>Roseovarius</taxon>
    </lineage>
</organism>
<evidence type="ECO:0000256" key="1">
    <source>
        <dbReference type="SAM" id="Phobius"/>
    </source>
</evidence>
<evidence type="ECO:0000313" key="3">
    <source>
        <dbReference type="Proteomes" id="UP001607157"/>
    </source>
</evidence>
<name>A0ABW7I438_9RHOB</name>
<comment type="caution">
    <text evidence="2">The sequence shown here is derived from an EMBL/GenBank/DDBJ whole genome shotgun (WGS) entry which is preliminary data.</text>
</comment>
<feature type="transmembrane region" description="Helical" evidence="1">
    <location>
        <begin position="59"/>
        <end position="77"/>
    </location>
</feature>
<dbReference type="Proteomes" id="UP001607157">
    <property type="component" value="Unassembled WGS sequence"/>
</dbReference>
<accession>A0ABW7I438</accession>
<proteinExistence type="predicted"/>
<feature type="transmembrane region" description="Helical" evidence="1">
    <location>
        <begin position="36"/>
        <end position="53"/>
    </location>
</feature>
<reference evidence="2 3" key="1">
    <citation type="submission" date="2024-10" db="EMBL/GenBank/DDBJ databases">
        <authorList>
            <person name="Yang X.-N."/>
        </authorList>
    </citation>
    <scope>NUCLEOTIDE SEQUENCE [LARGE SCALE GENOMIC DNA]</scope>
    <source>
        <strain evidence="2 3">CAU 1059</strain>
    </source>
</reference>
<keyword evidence="1" id="KW-1133">Transmembrane helix</keyword>